<comment type="similarity">
    <text evidence="5">Belongs to the YciB family.</text>
</comment>
<comment type="function">
    <text evidence="5">Plays a role in cell envelope biogenesis, maintenance of cell envelope integrity and membrane homeostasis.</text>
</comment>
<dbReference type="NCBIfam" id="NF001325">
    <property type="entry name" value="PRK00259.1-3"/>
    <property type="match status" value="1"/>
</dbReference>
<keyword evidence="4 5" id="KW-0472">Membrane</keyword>
<dbReference type="NCBIfam" id="NF001324">
    <property type="entry name" value="PRK00259.1-2"/>
    <property type="match status" value="1"/>
</dbReference>
<evidence type="ECO:0000256" key="5">
    <source>
        <dbReference type="HAMAP-Rule" id="MF_00189"/>
    </source>
</evidence>
<dbReference type="Pfam" id="PF04279">
    <property type="entry name" value="IspA"/>
    <property type="match status" value="1"/>
</dbReference>
<comment type="caution">
    <text evidence="5">Lacks conserved residue(s) required for the propagation of feature annotation.</text>
</comment>
<dbReference type="OrthoDB" id="9788219at2"/>
<accession>A0A558HUM4</accession>
<keyword evidence="2 5" id="KW-0812">Transmembrane</keyword>
<comment type="subcellular location">
    <subcellularLocation>
        <location evidence="5">Cell inner membrane</location>
        <topology evidence="5">Multi-pass membrane protein</topology>
    </subcellularLocation>
</comment>
<dbReference type="RefSeq" id="WP_024952092.1">
    <property type="nucleotide sequence ID" value="NZ_CAWOWR010000076.1"/>
</dbReference>
<reference evidence="6 7" key="1">
    <citation type="submission" date="2019-07" db="EMBL/GenBank/DDBJ databases">
        <title>Diversity of Bacteria from Kongsfjorden, Arctic.</title>
        <authorList>
            <person name="Yu Y."/>
        </authorList>
    </citation>
    <scope>NUCLEOTIDE SEQUENCE [LARGE SCALE GENOMIC DNA]</scope>
    <source>
        <strain evidence="6 7">SM1923</strain>
    </source>
</reference>
<comment type="caution">
    <text evidence="6">The sequence shown here is derived from an EMBL/GenBank/DDBJ whole genome shotgun (WGS) entry which is preliminary data.</text>
</comment>
<evidence type="ECO:0000313" key="6">
    <source>
        <dbReference type="EMBL" id="TVU72788.1"/>
    </source>
</evidence>
<evidence type="ECO:0000256" key="1">
    <source>
        <dbReference type="ARBA" id="ARBA00022475"/>
    </source>
</evidence>
<feature type="transmembrane region" description="Helical" evidence="5">
    <location>
        <begin position="122"/>
        <end position="140"/>
    </location>
</feature>
<gene>
    <name evidence="5" type="primary">yciB</name>
    <name evidence="6" type="ORF">FQP86_03725</name>
</gene>
<keyword evidence="3 5" id="KW-1133">Transmembrane helix</keyword>
<dbReference type="PANTHER" id="PTHR36917:SF1">
    <property type="entry name" value="INNER MEMBRANE-SPANNING PROTEIN YCIB"/>
    <property type="match status" value="1"/>
</dbReference>
<keyword evidence="7" id="KW-1185">Reference proteome</keyword>
<dbReference type="NCBIfam" id="TIGR00997">
    <property type="entry name" value="ispZ"/>
    <property type="match status" value="1"/>
</dbReference>
<sequence length="194" mass="22091">MKMLLDFLPIVIFFVVYKTTGDMIMATAVLIPATLAQVLYIYWRHKRVEKMQLVTLALVVVLGGATVLFGNSSFIQWKPTVVNWLFAVAFLLSPLFGGKPLVERMMEKAIQLPRAIWHRLNLAWVVFFLAMGGLNIYVFSHYSEDVWVDFKLFGMLGLTLLFVLIQGVYLSRHMVQAPQDDTSSSNSPRQKDDS</sequence>
<dbReference type="InterPro" id="IPR006008">
    <property type="entry name" value="YciB"/>
</dbReference>
<keyword evidence="5" id="KW-0997">Cell inner membrane</keyword>
<feature type="transmembrane region" description="Helical" evidence="5">
    <location>
        <begin position="81"/>
        <end position="102"/>
    </location>
</feature>
<dbReference type="AlphaFoldDB" id="A0A558HUM4"/>
<keyword evidence="1 5" id="KW-1003">Cell membrane</keyword>
<proteinExistence type="inferred from homology"/>
<name>A0A558HUM4_9GAMM</name>
<dbReference type="HAMAP" id="MF_00189">
    <property type="entry name" value="YciB"/>
    <property type="match status" value="1"/>
</dbReference>
<feature type="transmembrane region" description="Helical" evidence="5">
    <location>
        <begin position="152"/>
        <end position="170"/>
    </location>
</feature>
<dbReference type="PANTHER" id="PTHR36917">
    <property type="entry name" value="INTRACELLULAR SEPTATION PROTEIN A-RELATED"/>
    <property type="match status" value="1"/>
</dbReference>
<evidence type="ECO:0000256" key="3">
    <source>
        <dbReference type="ARBA" id="ARBA00022989"/>
    </source>
</evidence>
<evidence type="ECO:0000256" key="4">
    <source>
        <dbReference type="ARBA" id="ARBA00023136"/>
    </source>
</evidence>
<feature type="transmembrane region" description="Helical" evidence="5">
    <location>
        <begin position="55"/>
        <end position="75"/>
    </location>
</feature>
<protein>
    <recommendedName>
        <fullName evidence="5">Inner membrane-spanning protein YciB</fullName>
    </recommendedName>
</protein>
<evidence type="ECO:0000256" key="2">
    <source>
        <dbReference type="ARBA" id="ARBA00022692"/>
    </source>
</evidence>
<dbReference type="GO" id="GO:0005886">
    <property type="term" value="C:plasma membrane"/>
    <property type="evidence" value="ECO:0007669"/>
    <property type="project" value="UniProtKB-SubCell"/>
</dbReference>
<dbReference type="EMBL" id="VNFH01000002">
    <property type="protein sequence ID" value="TVU72788.1"/>
    <property type="molecule type" value="Genomic_DNA"/>
</dbReference>
<dbReference type="STRING" id="553385.GCA_000591415_02014"/>
<evidence type="ECO:0000313" key="7">
    <source>
        <dbReference type="Proteomes" id="UP000319941"/>
    </source>
</evidence>
<dbReference type="Proteomes" id="UP000319941">
    <property type="component" value="Unassembled WGS sequence"/>
</dbReference>
<organism evidence="6 7">
    <name type="scientific">Cobetia crustatorum</name>
    <dbReference type="NCBI Taxonomy" id="553385"/>
    <lineage>
        <taxon>Bacteria</taxon>
        <taxon>Pseudomonadati</taxon>
        <taxon>Pseudomonadota</taxon>
        <taxon>Gammaproteobacteria</taxon>
        <taxon>Oceanospirillales</taxon>
        <taxon>Halomonadaceae</taxon>
        <taxon>Cobetia</taxon>
    </lineage>
</organism>